<dbReference type="PRINTS" id="PR00420">
    <property type="entry name" value="RNGMNOXGNASE"/>
</dbReference>
<dbReference type="VEuPathDB" id="FungiDB:PV08_06935"/>
<dbReference type="RefSeq" id="XP_016234370.1">
    <property type="nucleotide sequence ID" value="XM_016381268.1"/>
</dbReference>
<dbReference type="Proteomes" id="UP000053328">
    <property type="component" value="Unassembled WGS sequence"/>
</dbReference>
<evidence type="ECO:0000313" key="7">
    <source>
        <dbReference type="EMBL" id="KIW14154.1"/>
    </source>
</evidence>
<dbReference type="STRING" id="91928.A0A0D2BSE1"/>
<protein>
    <recommendedName>
        <fullName evidence="6">FAD-binding domain-containing protein</fullName>
    </recommendedName>
</protein>
<dbReference type="Gene3D" id="3.50.50.60">
    <property type="entry name" value="FAD/NAD(P)-binding domain"/>
    <property type="match status" value="1"/>
</dbReference>
<dbReference type="GO" id="GO:0071949">
    <property type="term" value="F:FAD binding"/>
    <property type="evidence" value="ECO:0007669"/>
    <property type="project" value="InterPro"/>
</dbReference>
<evidence type="ECO:0000259" key="6">
    <source>
        <dbReference type="Pfam" id="PF01494"/>
    </source>
</evidence>
<dbReference type="PANTHER" id="PTHR47178:SF5">
    <property type="entry name" value="FAD-BINDING DOMAIN-CONTAINING PROTEIN"/>
    <property type="match status" value="1"/>
</dbReference>
<keyword evidence="8" id="KW-1185">Reference proteome</keyword>
<keyword evidence="3" id="KW-0274">FAD</keyword>
<dbReference type="Pfam" id="PF01494">
    <property type="entry name" value="FAD_binding_3"/>
    <property type="match status" value="1"/>
</dbReference>
<dbReference type="InterPro" id="IPR036188">
    <property type="entry name" value="FAD/NAD-bd_sf"/>
</dbReference>
<dbReference type="GO" id="GO:0004497">
    <property type="term" value="F:monooxygenase activity"/>
    <property type="evidence" value="ECO:0007669"/>
    <property type="project" value="UniProtKB-KW"/>
</dbReference>
<dbReference type="HOGENOM" id="CLU_009665_3_1_1"/>
<keyword evidence="2" id="KW-0285">Flavoprotein</keyword>
<dbReference type="PANTHER" id="PTHR47178">
    <property type="entry name" value="MONOOXYGENASE, FAD-BINDING"/>
    <property type="match status" value="1"/>
</dbReference>
<evidence type="ECO:0000256" key="2">
    <source>
        <dbReference type="ARBA" id="ARBA00022630"/>
    </source>
</evidence>
<dbReference type="InterPro" id="IPR002938">
    <property type="entry name" value="FAD-bd"/>
</dbReference>
<evidence type="ECO:0000256" key="4">
    <source>
        <dbReference type="ARBA" id="ARBA00023002"/>
    </source>
</evidence>
<proteinExistence type="predicted"/>
<sequence length="460" mass="51385">MGGQFKVIIVGSGLAGSLLANGLIRNDVQVTVYERLAKDMKREGYQIRLGAHALAGFRACLDDEQVKEVIGKFGRSNGSRSGAPVICDKSFNVLLDASKFPTYNKSAPINRVILRDILAKPVENAGHLVSGKQFEKYKILNPGTSTERVRVYLSDGTFDDCDLLIGADGSHSRINQQLGLNNISELDTHIFMISKCELPTERYRTMSHVLQNYPILTYADNMSIFYCAYLPDKEPEESIHEGAGGFDDKLSSCMFSFIVPVEKAPSNISQLPLEAQWDFIASCIRSWAPEYHEIVDLLRGSSVYSYKPRASVRPQKSWRKKALRSGIVEQGHPRVWLLGDAMHAMLPARGMGGNTAMRDTATMLPLVTELAEYAEEHKYLPTTVVAEKLDQYEAEMVPRAFGWVEKSGGTTIIPIDTSRFIARVLFFVAAQAMNISYWWKKFTSIFTKADPIDLDLDFKA</sequence>
<dbReference type="SUPFAM" id="SSF51905">
    <property type="entry name" value="FAD/NAD(P)-binding domain"/>
    <property type="match status" value="1"/>
</dbReference>
<dbReference type="OrthoDB" id="4111246at2759"/>
<reference evidence="7 8" key="1">
    <citation type="submission" date="2015-01" db="EMBL/GenBank/DDBJ databases">
        <title>The Genome Sequence of Exophiala spinifera CBS89968.</title>
        <authorList>
            <consortium name="The Broad Institute Genomics Platform"/>
            <person name="Cuomo C."/>
            <person name="de Hoog S."/>
            <person name="Gorbushina A."/>
            <person name="Stielow B."/>
            <person name="Teixiera M."/>
            <person name="Abouelleil A."/>
            <person name="Chapman S.B."/>
            <person name="Priest M."/>
            <person name="Young S.K."/>
            <person name="Wortman J."/>
            <person name="Nusbaum C."/>
            <person name="Birren B."/>
        </authorList>
    </citation>
    <scope>NUCLEOTIDE SEQUENCE [LARGE SCALE GENOMIC DNA]</scope>
    <source>
        <strain evidence="7 8">CBS 89968</strain>
    </source>
</reference>
<comment type="cofactor">
    <cofactor evidence="1">
        <name>FAD</name>
        <dbReference type="ChEBI" id="CHEBI:57692"/>
    </cofactor>
</comment>
<dbReference type="AlphaFoldDB" id="A0A0D2BSE1"/>
<dbReference type="EMBL" id="KN847496">
    <property type="protein sequence ID" value="KIW14154.1"/>
    <property type="molecule type" value="Genomic_DNA"/>
</dbReference>
<organism evidence="7 8">
    <name type="scientific">Exophiala spinifera</name>
    <dbReference type="NCBI Taxonomy" id="91928"/>
    <lineage>
        <taxon>Eukaryota</taxon>
        <taxon>Fungi</taxon>
        <taxon>Dikarya</taxon>
        <taxon>Ascomycota</taxon>
        <taxon>Pezizomycotina</taxon>
        <taxon>Eurotiomycetes</taxon>
        <taxon>Chaetothyriomycetidae</taxon>
        <taxon>Chaetothyriales</taxon>
        <taxon>Herpotrichiellaceae</taxon>
        <taxon>Exophiala</taxon>
    </lineage>
</organism>
<evidence type="ECO:0000313" key="8">
    <source>
        <dbReference type="Proteomes" id="UP000053328"/>
    </source>
</evidence>
<keyword evidence="4" id="KW-0560">Oxidoreductase</keyword>
<name>A0A0D2BSE1_9EURO</name>
<evidence type="ECO:0000256" key="3">
    <source>
        <dbReference type="ARBA" id="ARBA00022827"/>
    </source>
</evidence>
<evidence type="ECO:0000256" key="5">
    <source>
        <dbReference type="ARBA" id="ARBA00023033"/>
    </source>
</evidence>
<gene>
    <name evidence="7" type="ORF">PV08_06935</name>
</gene>
<keyword evidence="5" id="KW-0503">Monooxygenase</keyword>
<dbReference type="GeneID" id="27334018"/>
<feature type="domain" description="FAD-binding" evidence="6">
    <location>
        <begin position="5"/>
        <end position="402"/>
    </location>
</feature>
<accession>A0A0D2BSE1</accession>
<evidence type="ECO:0000256" key="1">
    <source>
        <dbReference type="ARBA" id="ARBA00001974"/>
    </source>
</evidence>